<dbReference type="EMBL" id="BMAO01032340">
    <property type="protein sequence ID" value="GFQ81509.1"/>
    <property type="molecule type" value="Genomic_DNA"/>
</dbReference>
<dbReference type="AlphaFoldDB" id="A0A8X6FKQ5"/>
<dbReference type="Proteomes" id="UP000887116">
    <property type="component" value="Unassembled WGS sequence"/>
</dbReference>
<keyword evidence="2" id="KW-1185">Reference proteome</keyword>
<evidence type="ECO:0000313" key="1">
    <source>
        <dbReference type="EMBL" id="GFQ81509.1"/>
    </source>
</evidence>
<gene>
    <name evidence="1" type="ORF">TNCT_560221</name>
</gene>
<sequence>MRLFTHLQSFAGELMHEEFLPIPMDDSNVPTYSTDNLVLRERFGRILMSDSTAAFQAIRVLWRIPFRKRYFAIGSSSSFWNYRIKRQFSSGYLVETVEQAGFLARNGTQLLQPNNLRKAYHSIKLYIKYIMNFIKGKTS</sequence>
<reference evidence="1" key="1">
    <citation type="submission" date="2020-07" db="EMBL/GenBank/DDBJ databases">
        <title>Multicomponent nature underlies the extraordinary mechanical properties of spider dragline silk.</title>
        <authorList>
            <person name="Kono N."/>
            <person name="Nakamura H."/>
            <person name="Mori M."/>
            <person name="Yoshida Y."/>
            <person name="Ohtoshi R."/>
            <person name="Malay A.D."/>
            <person name="Moran D.A.P."/>
            <person name="Tomita M."/>
            <person name="Numata K."/>
            <person name="Arakawa K."/>
        </authorList>
    </citation>
    <scope>NUCLEOTIDE SEQUENCE</scope>
</reference>
<evidence type="ECO:0000313" key="2">
    <source>
        <dbReference type="Proteomes" id="UP000887116"/>
    </source>
</evidence>
<comment type="caution">
    <text evidence="1">The sequence shown here is derived from an EMBL/GenBank/DDBJ whole genome shotgun (WGS) entry which is preliminary data.</text>
</comment>
<organism evidence="1 2">
    <name type="scientific">Trichonephila clavata</name>
    <name type="common">Joro spider</name>
    <name type="synonym">Nephila clavata</name>
    <dbReference type="NCBI Taxonomy" id="2740835"/>
    <lineage>
        <taxon>Eukaryota</taxon>
        <taxon>Metazoa</taxon>
        <taxon>Ecdysozoa</taxon>
        <taxon>Arthropoda</taxon>
        <taxon>Chelicerata</taxon>
        <taxon>Arachnida</taxon>
        <taxon>Araneae</taxon>
        <taxon>Araneomorphae</taxon>
        <taxon>Entelegynae</taxon>
        <taxon>Araneoidea</taxon>
        <taxon>Nephilidae</taxon>
        <taxon>Trichonephila</taxon>
    </lineage>
</organism>
<protein>
    <submittedName>
        <fullName evidence="1">Uncharacterized protein</fullName>
    </submittedName>
</protein>
<proteinExistence type="predicted"/>
<accession>A0A8X6FKQ5</accession>
<name>A0A8X6FKQ5_TRICU</name>